<dbReference type="CDD" id="cd00812">
    <property type="entry name" value="LeuRS_core"/>
    <property type="match status" value="1"/>
</dbReference>
<dbReference type="PRINTS" id="PR00985">
    <property type="entry name" value="TRNASYNTHLEU"/>
</dbReference>
<dbReference type="Gene3D" id="3.40.50.620">
    <property type="entry name" value="HUPs"/>
    <property type="match status" value="2"/>
</dbReference>
<name>A0ABV7MC54_9PROT</name>
<dbReference type="InterPro" id="IPR002302">
    <property type="entry name" value="Leu-tRNA-ligase"/>
</dbReference>
<keyword evidence="3 9" id="KW-0436">Ligase</keyword>
<dbReference type="EMBL" id="JBHRVA010000002">
    <property type="protein sequence ID" value="MFC3301911.1"/>
    <property type="molecule type" value="Genomic_DNA"/>
</dbReference>
<evidence type="ECO:0000256" key="11">
    <source>
        <dbReference type="SAM" id="MobiDB-lite"/>
    </source>
</evidence>
<comment type="similarity">
    <text evidence="1 9 10">Belongs to the class-I aminoacyl-tRNA synthetase family.</text>
</comment>
<dbReference type="Pfam" id="PF09334">
    <property type="entry name" value="tRNA-synt_1g"/>
    <property type="match status" value="1"/>
</dbReference>
<feature type="domain" description="Aminoacyl-tRNA synthetase class Ia" evidence="12">
    <location>
        <begin position="632"/>
        <end position="671"/>
    </location>
</feature>
<sequence length="871" mass="97178">MARYNPASAEPKWQQRWDEEKCFEARSDGDRPKYYVLEMFPYPSGKIHIGHVRNYAMGDVIARFKRAQGFDVLHPMGWDAFGLPAENAARDNGGHPREWTYGNIDVMRGQLKRMGLAIDWSREFATCDPEYYVHQQKLFLEFLKKGFVERRESLVNWDPVEMTVLANEQVVDGKGWRSGAPIEKKSMSTWFFKITERADDLLAALDDGRLEGWPAHVKEMQRNWIGKSEGLKMAFPLSGNDLPTDKLEIYTTRPDTLYGASFLGVAPDHPLAKHYAESDPAVAAFISECAAQGTSEAEIEKAEKKGVPLPVTGRHPFTGEELPVYACNFILMQYGTGAIFACPAHDQRDLDFARKYGLPVKPVIAPTPGHENDLKATADPSCPTDDGRTEAYTGPGTMIHSGFLDGMTTEEALAAAIAKIEEMGWGEGTTNYRLRDWGLSRQRYWGCPMPIILCDDCGTVPVPDDQLPVSLPEIDPEEFKAPGNPLDRDCAKAWREVSCPKCGKDARRDTDTMDTFVDSSWYFARFASQPDDKPVDKEEADRWLPVQQYIGGIEHAILHLLYARYFTRMMKECGYTDVDEPFTNLFTQGMVTHATYRDEAGNWLFPEEVEIRGGEAFARDSGAPVTIGPIEKMSKSKKNVVNPMAMADAYGADAVRFFMLSDSPPERDVEWTEAGAEGAWRFANRVYETVERGEGVLKRAGAPGTDLPDDLMEIRRRTHKTIDGVTGDIEHFRFNKAIARLYEFLGALKGISPEGEAAPVMVEALRALTQLTAPFMPHLAEECWELLGGEGLCADAPWPKADESLLADDVITLPVQVNGKRRGEIKVAPDAPQDEVQKIALAQDDVARFLEGKTVRKVIVVPGRIVNVVAG</sequence>
<dbReference type="GO" id="GO:0004823">
    <property type="term" value="F:leucine-tRNA ligase activity"/>
    <property type="evidence" value="ECO:0007669"/>
    <property type="project" value="UniProtKB-EC"/>
</dbReference>
<dbReference type="InterPro" id="IPR002300">
    <property type="entry name" value="aa-tRNA-synth_Ia"/>
</dbReference>
<dbReference type="EC" id="6.1.1.4" evidence="9"/>
<reference evidence="17" key="1">
    <citation type="journal article" date="2019" name="Int. J. Syst. Evol. Microbiol.">
        <title>The Global Catalogue of Microorganisms (GCM) 10K type strain sequencing project: providing services to taxonomists for standard genome sequencing and annotation.</title>
        <authorList>
            <consortium name="The Broad Institute Genomics Platform"/>
            <consortium name="The Broad Institute Genome Sequencing Center for Infectious Disease"/>
            <person name="Wu L."/>
            <person name="Ma J."/>
        </authorList>
    </citation>
    <scope>NUCLEOTIDE SEQUENCE [LARGE SCALE GENOMIC DNA]</scope>
    <source>
        <strain evidence="17">KCTC 22245</strain>
    </source>
</reference>
<evidence type="ECO:0000256" key="4">
    <source>
        <dbReference type="ARBA" id="ARBA00022741"/>
    </source>
</evidence>
<keyword evidence="6 9" id="KW-0648">Protein biosynthesis</keyword>
<evidence type="ECO:0000259" key="13">
    <source>
        <dbReference type="Pfam" id="PF08264"/>
    </source>
</evidence>
<dbReference type="InterPro" id="IPR014729">
    <property type="entry name" value="Rossmann-like_a/b/a_fold"/>
</dbReference>
<feature type="domain" description="Methionyl/Leucyl tRNA synthetase" evidence="14">
    <location>
        <begin position="36"/>
        <end position="170"/>
    </location>
</feature>
<dbReference type="InterPro" id="IPR013155">
    <property type="entry name" value="M/V/L/I-tRNA-synth_anticd-bd"/>
</dbReference>
<dbReference type="Gene3D" id="3.90.740.10">
    <property type="entry name" value="Valyl/Leucyl/Isoleucyl-tRNA synthetase, editing domain"/>
    <property type="match status" value="1"/>
</dbReference>
<dbReference type="Pfam" id="PF00133">
    <property type="entry name" value="tRNA-synt_1"/>
    <property type="match status" value="2"/>
</dbReference>
<dbReference type="Gene3D" id="1.10.730.10">
    <property type="entry name" value="Isoleucyl-tRNA Synthetase, Domain 1"/>
    <property type="match status" value="1"/>
</dbReference>
<dbReference type="Pfam" id="PF13603">
    <property type="entry name" value="tRNA-synt_1_2"/>
    <property type="match status" value="1"/>
</dbReference>
<evidence type="ECO:0000256" key="5">
    <source>
        <dbReference type="ARBA" id="ARBA00022840"/>
    </source>
</evidence>
<dbReference type="HAMAP" id="MF_00049_B">
    <property type="entry name" value="Leu_tRNA_synth_B"/>
    <property type="match status" value="1"/>
</dbReference>
<feature type="short sequence motif" description="'HIGH' region" evidence="9">
    <location>
        <begin position="41"/>
        <end position="51"/>
    </location>
</feature>
<evidence type="ECO:0000256" key="2">
    <source>
        <dbReference type="ARBA" id="ARBA00022490"/>
    </source>
</evidence>
<keyword evidence="17" id="KW-1185">Reference proteome</keyword>
<dbReference type="SUPFAM" id="SSF52374">
    <property type="entry name" value="Nucleotidylyl transferase"/>
    <property type="match status" value="1"/>
</dbReference>
<dbReference type="RefSeq" id="WP_189573785.1">
    <property type="nucleotide sequence ID" value="NZ_BMXU01000001.1"/>
</dbReference>
<evidence type="ECO:0000256" key="8">
    <source>
        <dbReference type="ARBA" id="ARBA00047469"/>
    </source>
</evidence>
<dbReference type="InterPro" id="IPR009008">
    <property type="entry name" value="Val/Leu/Ile-tRNA-synth_edit"/>
</dbReference>
<evidence type="ECO:0000256" key="7">
    <source>
        <dbReference type="ARBA" id="ARBA00023146"/>
    </source>
</evidence>
<keyword evidence="2 9" id="KW-0963">Cytoplasm</keyword>
<dbReference type="InterPro" id="IPR009080">
    <property type="entry name" value="tRNAsynth_Ia_anticodon-bd"/>
</dbReference>
<keyword evidence="7 9" id="KW-0030">Aminoacyl-tRNA synthetase</keyword>
<evidence type="ECO:0000256" key="6">
    <source>
        <dbReference type="ARBA" id="ARBA00022917"/>
    </source>
</evidence>
<feature type="domain" description="Leucyl-tRNA synthetase editing" evidence="15">
    <location>
        <begin position="222"/>
        <end position="419"/>
    </location>
</feature>
<dbReference type="Gene3D" id="3.10.20.590">
    <property type="match status" value="1"/>
</dbReference>
<keyword evidence="5 9" id="KW-0067">ATP-binding</keyword>
<dbReference type="Proteomes" id="UP001595607">
    <property type="component" value="Unassembled WGS sequence"/>
</dbReference>
<feature type="domain" description="Methionyl/Valyl/Leucyl/Isoleucyl-tRNA synthetase anticodon-binding" evidence="13">
    <location>
        <begin position="714"/>
        <end position="834"/>
    </location>
</feature>
<dbReference type="InterPro" id="IPR025709">
    <property type="entry name" value="Leu_tRNA-synth_edit"/>
</dbReference>
<dbReference type="SUPFAM" id="SSF50677">
    <property type="entry name" value="ValRS/IleRS/LeuRS editing domain"/>
    <property type="match status" value="1"/>
</dbReference>
<dbReference type="Pfam" id="PF08264">
    <property type="entry name" value="Anticodon_1"/>
    <property type="match status" value="1"/>
</dbReference>
<feature type="domain" description="Aminoacyl-tRNA synthetase class Ia" evidence="12">
    <location>
        <begin position="434"/>
        <end position="594"/>
    </location>
</feature>
<feature type="region of interest" description="Disordered" evidence="11">
    <location>
        <begin position="367"/>
        <end position="386"/>
    </location>
</feature>
<dbReference type="InterPro" id="IPR015413">
    <property type="entry name" value="Methionyl/Leucyl_tRNA_Synth"/>
</dbReference>
<evidence type="ECO:0000313" key="16">
    <source>
        <dbReference type="EMBL" id="MFC3301911.1"/>
    </source>
</evidence>
<evidence type="ECO:0000256" key="1">
    <source>
        <dbReference type="ARBA" id="ARBA00005594"/>
    </source>
</evidence>
<comment type="catalytic activity">
    <reaction evidence="8 9">
        <text>tRNA(Leu) + L-leucine + ATP = L-leucyl-tRNA(Leu) + AMP + diphosphate</text>
        <dbReference type="Rhea" id="RHEA:11688"/>
        <dbReference type="Rhea" id="RHEA-COMP:9613"/>
        <dbReference type="Rhea" id="RHEA-COMP:9622"/>
        <dbReference type="ChEBI" id="CHEBI:30616"/>
        <dbReference type="ChEBI" id="CHEBI:33019"/>
        <dbReference type="ChEBI" id="CHEBI:57427"/>
        <dbReference type="ChEBI" id="CHEBI:78442"/>
        <dbReference type="ChEBI" id="CHEBI:78494"/>
        <dbReference type="ChEBI" id="CHEBI:456215"/>
        <dbReference type="EC" id="6.1.1.4"/>
    </reaction>
</comment>
<feature type="binding site" evidence="9">
    <location>
        <position position="635"/>
    </location>
    <ligand>
        <name>ATP</name>
        <dbReference type="ChEBI" id="CHEBI:30616"/>
    </ligand>
</feature>
<dbReference type="PROSITE" id="PS00178">
    <property type="entry name" value="AA_TRNA_LIGASE_I"/>
    <property type="match status" value="1"/>
</dbReference>
<dbReference type="Gene3D" id="2.20.28.290">
    <property type="match status" value="1"/>
</dbReference>
<protein>
    <recommendedName>
        <fullName evidence="9">Leucine--tRNA ligase</fullName>
        <ecNumber evidence="9">6.1.1.4</ecNumber>
    </recommendedName>
    <alternativeName>
        <fullName evidence="9">Leucyl-tRNA synthetase</fullName>
        <shortName evidence="9">LeuRS</shortName>
    </alternativeName>
</protein>
<dbReference type="PANTHER" id="PTHR43740:SF2">
    <property type="entry name" value="LEUCINE--TRNA LIGASE, MITOCHONDRIAL"/>
    <property type="match status" value="1"/>
</dbReference>
<organism evidence="16 17">
    <name type="scientific">Parvularcula lutaonensis</name>
    <dbReference type="NCBI Taxonomy" id="491923"/>
    <lineage>
        <taxon>Bacteria</taxon>
        <taxon>Pseudomonadati</taxon>
        <taxon>Pseudomonadota</taxon>
        <taxon>Alphaproteobacteria</taxon>
        <taxon>Parvularculales</taxon>
        <taxon>Parvularculaceae</taxon>
        <taxon>Parvularcula</taxon>
    </lineage>
</organism>
<gene>
    <name evidence="9 16" type="primary">leuS</name>
    <name evidence="16" type="ORF">ACFONP_04125</name>
</gene>
<dbReference type="NCBIfam" id="TIGR00396">
    <property type="entry name" value="leuS_bact"/>
    <property type="match status" value="1"/>
</dbReference>
<evidence type="ECO:0000256" key="9">
    <source>
        <dbReference type="HAMAP-Rule" id="MF_00049"/>
    </source>
</evidence>
<proteinExistence type="inferred from homology"/>
<feature type="short sequence motif" description="'KMSKS' region" evidence="9">
    <location>
        <begin position="632"/>
        <end position="636"/>
    </location>
</feature>
<evidence type="ECO:0000259" key="14">
    <source>
        <dbReference type="Pfam" id="PF09334"/>
    </source>
</evidence>
<comment type="subcellular location">
    <subcellularLocation>
        <location evidence="9">Cytoplasm</location>
    </subcellularLocation>
</comment>
<comment type="caution">
    <text evidence="16">The sequence shown here is derived from an EMBL/GenBank/DDBJ whole genome shotgun (WGS) entry which is preliminary data.</text>
</comment>
<dbReference type="CDD" id="cd07958">
    <property type="entry name" value="Anticodon_Ia_Leu_BEm"/>
    <property type="match status" value="1"/>
</dbReference>
<evidence type="ECO:0000259" key="15">
    <source>
        <dbReference type="Pfam" id="PF13603"/>
    </source>
</evidence>
<dbReference type="SUPFAM" id="SSF47323">
    <property type="entry name" value="Anticodon-binding domain of a subclass of class I aminoacyl-tRNA synthetases"/>
    <property type="match status" value="1"/>
</dbReference>
<keyword evidence="4 9" id="KW-0547">Nucleotide-binding</keyword>
<evidence type="ECO:0000256" key="3">
    <source>
        <dbReference type="ARBA" id="ARBA00022598"/>
    </source>
</evidence>
<evidence type="ECO:0000313" key="17">
    <source>
        <dbReference type="Proteomes" id="UP001595607"/>
    </source>
</evidence>
<evidence type="ECO:0000256" key="10">
    <source>
        <dbReference type="RuleBase" id="RU363035"/>
    </source>
</evidence>
<accession>A0ABV7MC54</accession>
<dbReference type="PANTHER" id="PTHR43740">
    <property type="entry name" value="LEUCYL-TRNA SYNTHETASE"/>
    <property type="match status" value="1"/>
</dbReference>
<evidence type="ECO:0000259" key="12">
    <source>
        <dbReference type="Pfam" id="PF00133"/>
    </source>
</evidence>
<dbReference type="InterPro" id="IPR001412">
    <property type="entry name" value="aa-tRNA-synth_I_CS"/>
</dbReference>